<proteinExistence type="predicted"/>
<protein>
    <submittedName>
        <fullName evidence="1">Uncharacterized protein</fullName>
    </submittedName>
</protein>
<sequence>MLPCRRGARLWRGWEGGRDWSGTGWTVAVPERGHCRCPSSQSVGALHLARIWLGKPGGAATATRAAPSADPPHISTARVGSATLHRIIETARFRLDIVGFAFNHSFIDRAIVLVKGIRSHLDTS</sequence>
<dbReference type="AlphaFoldDB" id="A0A0S4WQ93"/>
<accession>A0A0S4WQ93</accession>
<evidence type="ECO:0000313" key="1">
    <source>
        <dbReference type="EMBL" id="CUV53767.1"/>
    </source>
</evidence>
<organism evidence="1">
    <name type="scientific">Ralstonia solanacearum</name>
    <name type="common">Pseudomonas solanacearum</name>
    <dbReference type="NCBI Taxonomy" id="305"/>
    <lineage>
        <taxon>Bacteria</taxon>
        <taxon>Pseudomonadati</taxon>
        <taxon>Pseudomonadota</taxon>
        <taxon>Betaproteobacteria</taxon>
        <taxon>Burkholderiales</taxon>
        <taxon>Burkholderiaceae</taxon>
        <taxon>Ralstonia</taxon>
        <taxon>Ralstonia solanacearum species complex</taxon>
    </lineage>
</organism>
<dbReference type="EMBL" id="LN899820">
    <property type="protein sequence ID" value="CUV53767.1"/>
    <property type="molecule type" value="Genomic_DNA"/>
</dbReference>
<name>A0A0S4WQ93_RALSL</name>
<reference evidence="1" key="1">
    <citation type="submission" date="2015-10" db="EMBL/GenBank/DDBJ databases">
        <authorList>
            <person name="Gilbert D.G."/>
        </authorList>
    </citation>
    <scope>NUCLEOTIDE SEQUENCE</scope>
    <source>
        <strain evidence="1">Phyl III-seqv23</strain>
    </source>
</reference>
<gene>
    <name evidence="1" type="ORF">RUN215_v1_180090</name>
</gene>